<evidence type="ECO:0000313" key="8">
    <source>
        <dbReference type="Proteomes" id="UP000596157"/>
    </source>
</evidence>
<dbReference type="PANTHER" id="PTHR34597">
    <property type="entry name" value="SLR1661 PROTEIN"/>
    <property type="match status" value="1"/>
</dbReference>
<keyword evidence="1" id="KW-1134">Transmembrane beta strand</keyword>
<dbReference type="Pfam" id="PF08479">
    <property type="entry name" value="POTRA_2"/>
    <property type="match status" value="1"/>
</dbReference>
<accession>A0ABX7ADX7</accession>
<proteinExistence type="predicted"/>
<dbReference type="Gene3D" id="2.40.160.50">
    <property type="entry name" value="membrane protein fhac: a member of the omp85/tpsb transporter family"/>
    <property type="match status" value="1"/>
</dbReference>
<dbReference type="InterPro" id="IPR051544">
    <property type="entry name" value="TPS_OM_transporter"/>
</dbReference>
<keyword evidence="2" id="KW-0812">Transmembrane</keyword>
<evidence type="ECO:0000259" key="5">
    <source>
        <dbReference type="Pfam" id="PF08479"/>
    </source>
</evidence>
<reference evidence="8" key="1">
    <citation type="submission" date="2021-01" db="EMBL/GenBank/DDBJ databases">
        <title>Providencia vermicola LLDRA6, a soil-borne Mn(II)-oxidizing bacterium, exploits a strategy of superoxide production coupled to hydrogen peroxide consumption to generate Mn oxides, as revealed by transcriptional up-regulation of genes for phenylacetic acid catabolism.</title>
        <authorList>
            <person name="Chen S."/>
            <person name="Ding Z."/>
            <person name="Chen J."/>
            <person name="Luo J."/>
            <person name="Ruan X."/>
            <person name="Li Z."/>
            <person name="Liao F."/>
            <person name="He J."/>
            <person name="Li D."/>
        </authorList>
    </citation>
    <scope>NUCLEOTIDE SEQUENCE [LARGE SCALE GENOMIC DNA]</scope>
    <source>
        <strain evidence="8">LLDRA6</strain>
    </source>
</reference>
<evidence type="ECO:0000256" key="3">
    <source>
        <dbReference type="ARBA" id="ARBA00023237"/>
    </source>
</evidence>
<keyword evidence="8" id="KW-1185">Reference proteome</keyword>
<dbReference type="RefSeq" id="WP_337979537.1">
    <property type="nucleotide sequence ID" value="NZ_CP067099.1"/>
</dbReference>
<name>A0ABX7ADX7_9GAMM</name>
<evidence type="ECO:0000256" key="2">
    <source>
        <dbReference type="ARBA" id="ARBA00022692"/>
    </source>
</evidence>
<gene>
    <name evidence="7" type="ORF">JI723_14805</name>
</gene>
<dbReference type="InterPro" id="IPR005565">
    <property type="entry name" value="Hemolysn_activator_HlyB_C"/>
</dbReference>
<keyword evidence="3" id="KW-0998">Cell outer membrane</keyword>
<dbReference type="Pfam" id="PF17287">
    <property type="entry name" value="POTRA_3"/>
    <property type="match status" value="1"/>
</dbReference>
<organism evidence="7 8">
    <name type="scientific">Providencia manganoxydans</name>
    <dbReference type="NCBI Taxonomy" id="2923283"/>
    <lineage>
        <taxon>Bacteria</taxon>
        <taxon>Pseudomonadati</taxon>
        <taxon>Pseudomonadota</taxon>
        <taxon>Gammaproteobacteria</taxon>
        <taxon>Enterobacterales</taxon>
        <taxon>Morganellaceae</taxon>
        <taxon>Providencia</taxon>
    </lineage>
</organism>
<evidence type="ECO:0000259" key="6">
    <source>
        <dbReference type="Pfam" id="PF17287"/>
    </source>
</evidence>
<sequence length="558" mass="63439">MHQQKVIFLIILLTLSFSQYSHSHAINEPKPISRDSVQFEQKQRLESEFNQRHQLKNQQNLNLDNKIVNEKTNDVCFYIENTNILGATLLSPSIKSKLTSSYQSRCLSLSKIKSLANTITNYYIKQGYVTSQAFIPEQDLTKQKLIITVIEGKIRSIDIENSPPRLAKMIFPNYVGAILNLRDIEQGLEQLNRSSSAKYTIDIQPSHKNGYSRIFVYKKSAKVPLSGQLNIDNSGIRATGKQLITGSIIVDSLLGLGEQWAFSINTDRDITHSHYSRYYAASLYVPYGYWSYHYQLYQNKTRQPFYIANTSYPYEGKNTNQQLDISRLVYRDSKQRLTLQGSLKHKNVNTQLAQQTLEISSPTLSSINLSPQYSTILGNGYFTFNPIFEWGISILGASPDTIAKDSPRSHYRKASLSSSYQIYLNQNIFYLTSFYGQYTTDNLYSAERINIGGQYSVRGYQEQSLSGNCGFYWRNELNSKIANTSIGQWHLLAALDYGLIASDAYQIEPNALIGGATGVSFIGDSHFASRFLISKPLSYPSFLKPDNWAMYWSISFAI</sequence>
<dbReference type="Proteomes" id="UP000596157">
    <property type="component" value="Chromosome"/>
</dbReference>
<dbReference type="PIRSF" id="PIRSF029745">
    <property type="entry name" value="FhaC"/>
    <property type="match status" value="1"/>
</dbReference>
<dbReference type="InterPro" id="IPR013686">
    <property type="entry name" value="Polypept-transport_assoc_ShlB"/>
</dbReference>
<feature type="domain" description="Haemolysin activator HlyB C-terminal" evidence="4">
    <location>
        <begin position="210"/>
        <end position="520"/>
    </location>
</feature>
<protein>
    <submittedName>
        <fullName evidence="7">ShlB/FhaC/HecB family hemolysin secretion/activation protein</fullName>
    </submittedName>
</protein>
<dbReference type="Pfam" id="PF03865">
    <property type="entry name" value="ShlB"/>
    <property type="match status" value="1"/>
</dbReference>
<dbReference type="InterPro" id="IPR027282">
    <property type="entry name" value="TPS"/>
</dbReference>
<evidence type="ECO:0000313" key="7">
    <source>
        <dbReference type="EMBL" id="QQO61529.1"/>
    </source>
</evidence>
<evidence type="ECO:0000259" key="4">
    <source>
        <dbReference type="Pfam" id="PF03865"/>
    </source>
</evidence>
<evidence type="ECO:0000256" key="1">
    <source>
        <dbReference type="ARBA" id="ARBA00022452"/>
    </source>
</evidence>
<feature type="domain" description="ShlB POTRA" evidence="6">
    <location>
        <begin position="153"/>
        <end position="205"/>
    </location>
</feature>
<keyword evidence="1" id="KW-0472">Membrane</keyword>
<dbReference type="Gene3D" id="3.10.20.310">
    <property type="entry name" value="membrane protein fhac"/>
    <property type="match status" value="1"/>
</dbReference>
<dbReference type="InterPro" id="IPR035251">
    <property type="entry name" value="ShlB_POTRA"/>
</dbReference>
<dbReference type="PANTHER" id="PTHR34597:SF3">
    <property type="entry name" value="OUTER MEMBRANE TRANSPORTER CDIB"/>
    <property type="match status" value="1"/>
</dbReference>
<feature type="domain" description="Polypeptide-transport-associated ShlB-type" evidence="5">
    <location>
        <begin position="79"/>
        <end position="152"/>
    </location>
</feature>
<dbReference type="GeneID" id="92280013"/>
<dbReference type="EMBL" id="CP067099">
    <property type="protein sequence ID" value="QQO61529.1"/>
    <property type="molecule type" value="Genomic_DNA"/>
</dbReference>